<dbReference type="GO" id="GO:0008199">
    <property type="term" value="F:ferric iron binding"/>
    <property type="evidence" value="ECO:0007669"/>
    <property type="project" value="InterPro"/>
</dbReference>
<gene>
    <name evidence="18" type="primary">LOC113107155</name>
</gene>
<evidence type="ECO:0000256" key="7">
    <source>
        <dbReference type="ARBA" id="ARBA00022496"/>
    </source>
</evidence>
<sequence>MLSADWHLSEAMSRLTNKCHCLYLLSLSSMWKCHQQASRLSTMRSGLESICGGRFRSISSAQPQLVTRTYGCGGHIQRFDWILKRRELHSSTPLGEEKALQFRDLTETEYERLADETLDALAEYFEDLTDESFTGMDYDVVFSNGVLTVKVGSDHGTYVINKQTPNRQIWLSSPTSGPKRYDWTGERWVYAHDGVALHNLLSKELSVIFKSNIDLSHLIHSR</sequence>
<dbReference type="PROSITE" id="PS01344">
    <property type="entry name" value="FRATAXIN_1"/>
    <property type="match status" value="1"/>
</dbReference>
<keyword evidence="11" id="KW-0406">Ion transport</keyword>
<dbReference type="Pfam" id="PF01491">
    <property type="entry name" value="Frataxin_Cyay"/>
    <property type="match status" value="1"/>
</dbReference>
<dbReference type="GO" id="GO:0004322">
    <property type="term" value="F:ferroxidase activity"/>
    <property type="evidence" value="ECO:0007669"/>
    <property type="project" value="UniProtKB-EC"/>
</dbReference>
<dbReference type="NCBIfam" id="TIGR03422">
    <property type="entry name" value="mito_frataxin"/>
    <property type="match status" value="1"/>
</dbReference>
<dbReference type="GO" id="GO:0034986">
    <property type="term" value="F:iron chaperone activity"/>
    <property type="evidence" value="ECO:0007669"/>
    <property type="project" value="TreeGrafter"/>
</dbReference>
<dbReference type="SMART" id="SM01219">
    <property type="entry name" value="Frataxin_Cyay"/>
    <property type="match status" value="1"/>
</dbReference>
<name>A0A6P6PUJ1_CARAU</name>
<evidence type="ECO:0000256" key="13">
    <source>
        <dbReference type="ARBA" id="ARBA00023133"/>
    </source>
</evidence>
<dbReference type="FunFam" id="3.30.920.10:FF:000002">
    <property type="entry name" value="Frataxin, mitochondrial"/>
    <property type="match status" value="1"/>
</dbReference>
<evidence type="ECO:0000256" key="1">
    <source>
        <dbReference type="ARBA" id="ARBA00004173"/>
    </source>
</evidence>
<dbReference type="NCBIfam" id="TIGR03421">
    <property type="entry name" value="FeS_CyaY"/>
    <property type="match status" value="1"/>
</dbReference>
<keyword evidence="9" id="KW-0560">Oxidoreductase</keyword>
<comment type="subunit">
    <text evidence="15">Interacts with ACO1. Interacts with ISCU (cytoplasmic form).</text>
</comment>
<evidence type="ECO:0000256" key="4">
    <source>
        <dbReference type="ARBA" id="ARBA00014720"/>
    </source>
</evidence>
<dbReference type="Gene3D" id="3.30.920.10">
    <property type="entry name" value="Frataxin/CyaY"/>
    <property type="match status" value="1"/>
</dbReference>
<evidence type="ECO:0000256" key="2">
    <source>
        <dbReference type="ARBA" id="ARBA00008183"/>
    </source>
</evidence>
<dbReference type="PANTHER" id="PTHR16821">
    <property type="entry name" value="FRATAXIN"/>
    <property type="match status" value="1"/>
</dbReference>
<dbReference type="EC" id="1.16.3.1" evidence="3"/>
<evidence type="ECO:0000256" key="6">
    <source>
        <dbReference type="ARBA" id="ARBA00022448"/>
    </source>
</evidence>
<reference evidence="18" key="1">
    <citation type="submission" date="2025-08" db="UniProtKB">
        <authorList>
            <consortium name="RefSeq"/>
        </authorList>
    </citation>
    <scope>IDENTIFICATION</scope>
    <source>
        <strain evidence="18">Wakin</strain>
        <tissue evidence="18">Muscle</tissue>
    </source>
</reference>
<evidence type="ECO:0000256" key="12">
    <source>
        <dbReference type="ARBA" id="ARBA00023128"/>
    </source>
</evidence>
<dbReference type="GO" id="GO:0051537">
    <property type="term" value="F:2 iron, 2 sulfur cluster binding"/>
    <property type="evidence" value="ECO:0007669"/>
    <property type="project" value="TreeGrafter"/>
</dbReference>
<evidence type="ECO:0000313" key="18">
    <source>
        <dbReference type="RefSeq" id="XP_026125231.1"/>
    </source>
</evidence>
<dbReference type="PROSITE" id="PS50810">
    <property type="entry name" value="FRATAXIN_2"/>
    <property type="match status" value="1"/>
</dbReference>
<evidence type="ECO:0000256" key="14">
    <source>
        <dbReference type="ARBA" id="ARBA00045532"/>
    </source>
</evidence>
<comment type="catalytic activity">
    <reaction evidence="16">
        <text>4 Fe(2+) + O2 + 4 H(+) = 4 Fe(3+) + 2 H2O</text>
        <dbReference type="Rhea" id="RHEA:11148"/>
        <dbReference type="ChEBI" id="CHEBI:15377"/>
        <dbReference type="ChEBI" id="CHEBI:15378"/>
        <dbReference type="ChEBI" id="CHEBI:15379"/>
        <dbReference type="ChEBI" id="CHEBI:29033"/>
        <dbReference type="ChEBI" id="CHEBI:29034"/>
        <dbReference type="EC" id="1.16.3.1"/>
    </reaction>
</comment>
<keyword evidence="10" id="KW-0408">Iron</keyword>
<keyword evidence="13" id="KW-0350">Heme biosynthesis</keyword>
<dbReference type="OrthoDB" id="1897642at2759"/>
<dbReference type="GO" id="GO:0006879">
    <property type="term" value="P:intracellular iron ion homeostasis"/>
    <property type="evidence" value="ECO:0007669"/>
    <property type="project" value="UniProtKB-KW"/>
</dbReference>
<dbReference type="CDD" id="cd00503">
    <property type="entry name" value="Frataxin"/>
    <property type="match status" value="1"/>
</dbReference>
<dbReference type="GO" id="GO:0008198">
    <property type="term" value="F:ferrous iron binding"/>
    <property type="evidence" value="ECO:0007669"/>
    <property type="project" value="TreeGrafter"/>
</dbReference>
<dbReference type="InterPro" id="IPR020895">
    <property type="entry name" value="Frataxin_CS"/>
</dbReference>
<evidence type="ECO:0000313" key="17">
    <source>
        <dbReference type="Proteomes" id="UP000515129"/>
    </source>
</evidence>
<dbReference type="PANTHER" id="PTHR16821:SF2">
    <property type="entry name" value="FRATAXIN, MITOCHONDRIAL"/>
    <property type="match status" value="1"/>
</dbReference>
<keyword evidence="12" id="KW-0496">Mitochondrion</keyword>
<comment type="similarity">
    <text evidence="2">Belongs to the frataxin family.</text>
</comment>
<dbReference type="GO" id="GO:0005739">
    <property type="term" value="C:mitochondrion"/>
    <property type="evidence" value="ECO:0007669"/>
    <property type="project" value="UniProtKB-SubCell"/>
</dbReference>
<dbReference type="GO" id="GO:0016226">
    <property type="term" value="P:iron-sulfur cluster assembly"/>
    <property type="evidence" value="ECO:0007669"/>
    <property type="project" value="InterPro"/>
</dbReference>
<evidence type="ECO:0000256" key="5">
    <source>
        <dbReference type="ARBA" id="ARBA00022434"/>
    </source>
</evidence>
<organism evidence="17 18">
    <name type="scientific">Carassius auratus</name>
    <name type="common">Goldfish</name>
    <dbReference type="NCBI Taxonomy" id="7957"/>
    <lineage>
        <taxon>Eukaryota</taxon>
        <taxon>Metazoa</taxon>
        <taxon>Chordata</taxon>
        <taxon>Craniata</taxon>
        <taxon>Vertebrata</taxon>
        <taxon>Euteleostomi</taxon>
        <taxon>Actinopterygii</taxon>
        <taxon>Neopterygii</taxon>
        <taxon>Teleostei</taxon>
        <taxon>Ostariophysi</taxon>
        <taxon>Cypriniformes</taxon>
        <taxon>Cyprinidae</taxon>
        <taxon>Cyprininae</taxon>
        <taxon>Carassius</taxon>
    </lineage>
</organism>
<dbReference type="GO" id="GO:0006783">
    <property type="term" value="P:heme biosynthetic process"/>
    <property type="evidence" value="ECO:0007669"/>
    <property type="project" value="UniProtKB-KW"/>
</dbReference>
<dbReference type="KEGG" id="caua:113107155"/>
<evidence type="ECO:0000256" key="3">
    <source>
        <dbReference type="ARBA" id="ARBA00013107"/>
    </source>
</evidence>
<dbReference type="GeneID" id="113107155"/>
<dbReference type="RefSeq" id="XP_026125231.1">
    <property type="nucleotide sequence ID" value="XM_026269446.1"/>
</dbReference>
<dbReference type="InterPro" id="IPR002908">
    <property type="entry name" value="Frataxin/CyaY"/>
</dbReference>
<evidence type="ECO:0000256" key="15">
    <source>
        <dbReference type="ARBA" id="ARBA00046911"/>
    </source>
</evidence>
<protein>
    <recommendedName>
        <fullName evidence="4">Frataxin, mitochondrial</fullName>
        <ecNumber evidence="3">1.16.3.1</ecNumber>
    </recommendedName>
</protein>
<keyword evidence="6" id="KW-0813">Transport</keyword>
<proteinExistence type="inferred from homology"/>
<evidence type="ECO:0000256" key="11">
    <source>
        <dbReference type="ARBA" id="ARBA00023065"/>
    </source>
</evidence>
<evidence type="ECO:0000256" key="16">
    <source>
        <dbReference type="ARBA" id="ARBA00047990"/>
    </source>
</evidence>
<evidence type="ECO:0000256" key="8">
    <source>
        <dbReference type="ARBA" id="ARBA00022946"/>
    </source>
</evidence>
<evidence type="ECO:0000256" key="10">
    <source>
        <dbReference type="ARBA" id="ARBA00023004"/>
    </source>
</evidence>
<dbReference type="InterPro" id="IPR036524">
    <property type="entry name" value="Frataxin/CyaY_sf"/>
</dbReference>
<dbReference type="Proteomes" id="UP000515129">
    <property type="component" value="Chromosome 8"/>
</dbReference>
<keyword evidence="8" id="KW-0809">Transit peptide</keyword>
<evidence type="ECO:0000256" key="9">
    <source>
        <dbReference type="ARBA" id="ARBA00023002"/>
    </source>
</evidence>
<keyword evidence="5" id="KW-0409">Iron storage</keyword>
<keyword evidence="7" id="KW-0410">Iron transport</keyword>
<comment type="function">
    <text evidence="14">Modulates the RNA-binding activity of ACO1. May be involved in the cytoplasmic iron-sulfur protein biogenesis. May contribute to oxidative stress resistance and overall cell survival.</text>
</comment>
<accession>A0A6P6PUJ1</accession>
<keyword evidence="17" id="KW-1185">Reference proteome</keyword>
<dbReference type="AlphaFoldDB" id="A0A6P6PUJ1"/>
<dbReference type="SUPFAM" id="SSF55387">
    <property type="entry name" value="Frataxin/Nqo15-like"/>
    <property type="match status" value="1"/>
</dbReference>
<dbReference type="GO" id="GO:0006826">
    <property type="term" value="P:iron ion transport"/>
    <property type="evidence" value="ECO:0007669"/>
    <property type="project" value="UniProtKB-KW"/>
</dbReference>
<comment type="subcellular location">
    <subcellularLocation>
        <location evidence="1">Mitochondrion</location>
    </subcellularLocation>
</comment>
<dbReference type="InterPro" id="IPR017789">
    <property type="entry name" value="Frataxin"/>
</dbReference>